<name>A0ABP6WY85_9ACTN</name>
<evidence type="ECO:0000313" key="3">
    <source>
        <dbReference type="Proteomes" id="UP001501222"/>
    </source>
</evidence>
<proteinExistence type="predicted"/>
<keyword evidence="3" id="KW-1185">Reference proteome</keyword>
<reference evidence="3" key="1">
    <citation type="journal article" date="2019" name="Int. J. Syst. Evol. Microbiol.">
        <title>The Global Catalogue of Microorganisms (GCM) 10K type strain sequencing project: providing services to taxonomists for standard genome sequencing and annotation.</title>
        <authorList>
            <consortium name="The Broad Institute Genomics Platform"/>
            <consortium name="The Broad Institute Genome Sequencing Center for Infectious Disease"/>
            <person name="Wu L."/>
            <person name="Ma J."/>
        </authorList>
    </citation>
    <scope>NUCLEOTIDE SEQUENCE [LARGE SCALE GENOMIC DNA]</scope>
    <source>
        <strain evidence="3">JCM 16928</strain>
    </source>
</reference>
<feature type="domain" description="AbiEi antitoxin N-terminal" evidence="1">
    <location>
        <begin position="6"/>
        <end position="52"/>
    </location>
</feature>
<dbReference type="EMBL" id="BAABAA010000002">
    <property type="protein sequence ID" value="GAA3557447.1"/>
    <property type="molecule type" value="Genomic_DNA"/>
</dbReference>
<evidence type="ECO:0000259" key="1">
    <source>
        <dbReference type="Pfam" id="PF13338"/>
    </source>
</evidence>
<dbReference type="RefSeq" id="WP_344840636.1">
    <property type="nucleotide sequence ID" value="NZ_BAABAA010000002.1"/>
</dbReference>
<comment type="caution">
    <text evidence="2">The sequence shown here is derived from an EMBL/GenBank/DDBJ whole genome shotgun (WGS) entry which is preliminary data.</text>
</comment>
<gene>
    <name evidence="2" type="ORF">GCM10022235_26970</name>
</gene>
<dbReference type="InterPro" id="IPR025159">
    <property type="entry name" value="AbiEi_N"/>
</dbReference>
<sequence>MLVATIAAIADEQWGLVTTAQARAAGVSAQSMARLAEDGVLERVTHGVYRVVGAGSPLDALRATWLALAPDQLVVDRLRDPDAVLSYRSAASYHQLGDLDADRFEFTVAVRKQSKRQDVRFHRETLKPGEWQIVSGLPVTTIVKTISDLAKAHTDGGHLAGVVRDAIAVASVSAEEISEALAPYAHLYGQQLGHGLGLLGNFLDEAGVPKATRQAAELVAPRPSLADAAVLHALALIDPRIPRDLRNRAAHLGLSVEELRQVQAVLGITDDPAEVQEALRAAYEARARLLHESKDRTGR</sequence>
<protein>
    <recommendedName>
        <fullName evidence="1">AbiEi antitoxin N-terminal domain-containing protein</fullName>
    </recommendedName>
</protein>
<dbReference type="Pfam" id="PF13338">
    <property type="entry name" value="AbiEi_4"/>
    <property type="match status" value="1"/>
</dbReference>
<dbReference type="Proteomes" id="UP001501222">
    <property type="component" value="Unassembled WGS sequence"/>
</dbReference>
<evidence type="ECO:0000313" key="2">
    <source>
        <dbReference type="EMBL" id="GAA3557447.1"/>
    </source>
</evidence>
<accession>A0ABP6WY85</accession>
<organism evidence="2 3">
    <name type="scientific">Kribbella ginsengisoli</name>
    <dbReference type="NCBI Taxonomy" id="363865"/>
    <lineage>
        <taxon>Bacteria</taxon>
        <taxon>Bacillati</taxon>
        <taxon>Actinomycetota</taxon>
        <taxon>Actinomycetes</taxon>
        <taxon>Propionibacteriales</taxon>
        <taxon>Kribbellaceae</taxon>
        <taxon>Kribbella</taxon>
    </lineage>
</organism>